<organism evidence="1">
    <name type="scientific">gamma proteobacterium 10BT</name>
    <dbReference type="NCBI Taxonomy" id="1778877"/>
    <lineage>
        <taxon>Bacteria</taxon>
        <taxon>Pseudomonadati</taxon>
        <taxon>Pseudomonadota</taxon>
        <taxon>Gammaproteobacteria</taxon>
    </lineage>
</organism>
<reference evidence="1" key="1">
    <citation type="journal article" date="2016" name="BMC Genomics">
        <title>A multi-substrate approach for functional metagenomics-based screening for (hemi)cellulases in two wheat straw-degrading microbial consortia unveils novel thermoalkaliphilic enzymes.</title>
        <authorList>
            <person name="Maruthamuthu M."/>
            <person name="Jimenez D.J."/>
            <person name="Stevens P."/>
            <person name="van Elsas J.D."/>
        </authorList>
    </citation>
    <scope>NUCLEOTIDE SEQUENCE</scope>
    <source>
        <strain evidence="1">10BTContig1</strain>
    </source>
</reference>
<evidence type="ECO:0000313" key="1">
    <source>
        <dbReference type="EMBL" id="AMK07376.1"/>
    </source>
</evidence>
<name>A0A140D6A0_9GAMM</name>
<dbReference type="AlphaFoldDB" id="A0A140D6A0"/>
<protein>
    <submittedName>
        <fullName evidence="1">Uncharacterized protein</fullName>
    </submittedName>
</protein>
<sequence>MDSTVAAETLCPLKRYAQKQFFVIMTVVGVPPEMGIDTFNTCFNITAKINPVPGYRFFSYY</sequence>
<proteinExistence type="predicted"/>
<dbReference type="EMBL" id="KU505133">
    <property type="protein sequence ID" value="AMK07376.1"/>
    <property type="molecule type" value="Genomic_DNA"/>
</dbReference>
<accession>A0A140D6A0</accession>